<name>A0A382EL80_9ZZZZ</name>
<sequence>VAKAELSNFFENSVGVGDHPHIIDSMDELVGKIAQAEEKLTALEYFVRYRDDIE</sequence>
<dbReference type="EMBL" id="UINC01045150">
    <property type="protein sequence ID" value="SVB51556.1"/>
    <property type="molecule type" value="Genomic_DNA"/>
</dbReference>
<evidence type="ECO:0000313" key="1">
    <source>
        <dbReference type="EMBL" id="SVB51556.1"/>
    </source>
</evidence>
<organism evidence="1">
    <name type="scientific">marine metagenome</name>
    <dbReference type="NCBI Taxonomy" id="408172"/>
    <lineage>
        <taxon>unclassified sequences</taxon>
        <taxon>metagenomes</taxon>
        <taxon>ecological metagenomes</taxon>
    </lineage>
</organism>
<feature type="non-terminal residue" evidence="1">
    <location>
        <position position="1"/>
    </location>
</feature>
<accession>A0A382EL80</accession>
<proteinExistence type="predicted"/>
<dbReference type="AlphaFoldDB" id="A0A382EL80"/>
<reference evidence="1" key="1">
    <citation type="submission" date="2018-05" db="EMBL/GenBank/DDBJ databases">
        <authorList>
            <person name="Lanie J.A."/>
            <person name="Ng W.-L."/>
            <person name="Kazmierczak K.M."/>
            <person name="Andrzejewski T.M."/>
            <person name="Davidsen T.M."/>
            <person name="Wayne K.J."/>
            <person name="Tettelin H."/>
            <person name="Glass J.I."/>
            <person name="Rusch D."/>
            <person name="Podicherti R."/>
            <person name="Tsui H.-C.T."/>
            <person name="Winkler M.E."/>
        </authorList>
    </citation>
    <scope>NUCLEOTIDE SEQUENCE</scope>
</reference>
<protein>
    <submittedName>
        <fullName evidence="1">Uncharacterized protein</fullName>
    </submittedName>
</protein>
<gene>
    <name evidence="1" type="ORF">METZ01_LOCUS204410</name>
</gene>